<proteinExistence type="predicted"/>
<evidence type="ECO:0000313" key="2">
    <source>
        <dbReference type="EMBL" id="TDH38166.1"/>
    </source>
</evidence>
<protein>
    <recommendedName>
        <fullName evidence="4">Tetratricopeptide repeat protein</fullName>
    </recommendedName>
</protein>
<dbReference type="InterPro" id="IPR011990">
    <property type="entry name" value="TPR-like_helical_dom_sf"/>
</dbReference>
<feature type="chain" id="PRO_5020837049" description="Tetratricopeptide repeat protein" evidence="1">
    <location>
        <begin position="23"/>
        <end position="427"/>
    </location>
</feature>
<reference evidence="2 3" key="1">
    <citation type="journal article" date="2013" name="Int. J. Syst. Evol. Microbiol.">
        <title>Hoeflea suaedae sp. nov., an endophytic bacterium isolated from the root of the halophyte Suaeda maritima.</title>
        <authorList>
            <person name="Chung E.J."/>
            <person name="Park J.A."/>
            <person name="Pramanik P."/>
            <person name="Bibi F."/>
            <person name="Jeon C.O."/>
            <person name="Chung Y.R."/>
        </authorList>
    </citation>
    <scope>NUCLEOTIDE SEQUENCE [LARGE SCALE GENOMIC DNA]</scope>
    <source>
        <strain evidence="2 3">YC6898</strain>
    </source>
</reference>
<dbReference type="AlphaFoldDB" id="A0A4R5PMH4"/>
<name>A0A4R5PMH4_9HYPH</name>
<gene>
    <name evidence="2" type="ORF">E2A64_03325</name>
</gene>
<keyword evidence="3" id="KW-1185">Reference proteome</keyword>
<dbReference type="SUPFAM" id="SSF48452">
    <property type="entry name" value="TPR-like"/>
    <property type="match status" value="1"/>
</dbReference>
<dbReference type="EMBL" id="SMSI01000001">
    <property type="protein sequence ID" value="TDH38166.1"/>
    <property type="molecule type" value="Genomic_DNA"/>
</dbReference>
<dbReference type="Proteomes" id="UP000295131">
    <property type="component" value="Unassembled WGS sequence"/>
</dbReference>
<evidence type="ECO:0008006" key="4">
    <source>
        <dbReference type="Google" id="ProtNLM"/>
    </source>
</evidence>
<dbReference type="Gene3D" id="1.25.40.10">
    <property type="entry name" value="Tetratricopeptide repeat domain"/>
    <property type="match status" value="1"/>
</dbReference>
<dbReference type="OrthoDB" id="8110351at2"/>
<comment type="caution">
    <text evidence="2">The sequence shown here is derived from an EMBL/GenBank/DDBJ whole genome shotgun (WGS) entry which is preliminary data.</text>
</comment>
<dbReference type="RefSeq" id="WP_133283000.1">
    <property type="nucleotide sequence ID" value="NZ_SMSI01000001.1"/>
</dbReference>
<feature type="signal peptide" evidence="1">
    <location>
        <begin position="1"/>
        <end position="22"/>
    </location>
</feature>
<evidence type="ECO:0000256" key="1">
    <source>
        <dbReference type="SAM" id="SignalP"/>
    </source>
</evidence>
<accession>A0A4R5PMH4</accession>
<sequence length="427" mass="46597">MKHLLAALLVPTTAFGFSAAQAETLDGAFATRYANPEDVFVLGAYIRTATSQGQYDQAISSIEEHLVRFADDGKARLAAARLYANVGSWDLAKKQADEALASGQLSAAETTEATELSRRAAQAIAGFEWFIDATAGIRVTSFDVDVPFNSWRDRTVTGAYGELAGALRYDLGTALGNAIILAGRFGVTREFQDAYMGYASWYGQPEGDTVNALDGRASATFDMGLPVDMFDAARLQVGVFTDYSTVHPTIRYRSLGGVVRGVVMPTVDTRLYAEYSYEDLSESDGIYADHAQGWEVGGSVRLSQAHSVGIAGRGRYEYAVNGVMTGRIEEAEFSYSGRLPFQPLGTIWTHDVVLAAGTFYTVAIPPSLPQRFSGEHWRAEWIHHFQIDGHNRIDASWEVTNTDFDQPGLSGRGSIIHAFSLGYTHRF</sequence>
<evidence type="ECO:0000313" key="3">
    <source>
        <dbReference type="Proteomes" id="UP000295131"/>
    </source>
</evidence>
<keyword evidence="1" id="KW-0732">Signal</keyword>
<organism evidence="2 3">
    <name type="scientific">Pseudohoeflea suaedae</name>
    <dbReference type="NCBI Taxonomy" id="877384"/>
    <lineage>
        <taxon>Bacteria</taxon>
        <taxon>Pseudomonadati</taxon>
        <taxon>Pseudomonadota</taxon>
        <taxon>Alphaproteobacteria</taxon>
        <taxon>Hyphomicrobiales</taxon>
        <taxon>Rhizobiaceae</taxon>
        <taxon>Pseudohoeflea</taxon>
    </lineage>
</organism>